<sequence length="111" mass="12922">MFIAMNRFLVKKGSEEEFERIWKTRETHLEEMPGFVEFHLLKGPEAEDHTLYSSHTVWQSRDTFEAWTKSEQFRKAHANAGNQTTGSLYLGHPKFEGFEVRQTVSRSKSAA</sequence>
<dbReference type="PANTHER" id="PTHR34474:SF2">
    <property type="entry name" value="SIGNAL TRANSDUCTION PROTEIN TRAP"/>
    <property type="match status" value="1"/>
</dbReference>
<dbReference type="InterPro" id="IPR011008">
    <property type="entry name" value="Dimeric_a/b-barrel"/>
</dbReference>
<organism evidence="1 2">
    <name type="scientific">Pseudorhodoplanes sinuspersici</name>
    <dbReference type="NCBI Taxonomy" id="1235591"/>
    <lineage>
        <taxon>Bacteria</taxon>
        <taxon>Pseudomonadati</taxon>
        <taxon>Pseudomonadota</taxon>
        <taxon>Alphaproteobacteria</taxon>
        <taxon>Hyphomicrobiales</taxon>
        <taxon>Pseudorhodoplanes</taxon>
    </lineage>
</organism>
<dbReference type="OrthoDB" id="9798115at2"/>
<evidence type="ECO:0000313" key="2">
    <source>
        <dbReference type="Proteomes" id="UP000194137"/>
    </source>
</evidence>
<dbReference type="RefSeq" id="WP_086087930.1">
    <property type="nucleotide sequence ID" value="NZ_CP021112.1"/>
</dbReference>
<protein>
    <submittedName>
        <fullName evidence="1">Antibiotic biosynthesis monooxygenase</fullName>
    </submittedName>
</protein>
<keyword evidence="1" id="KW-0503">Monooxygenase</keyword>
<dbReference type="KEGG" id="psin:CAK95_10825"/>
<name>A0A1W6ZQ85_9HYPH</name>
<evidence type="ECO:0000313" key="1">
    <source>
        <dbReference type="EMBL" id="ARP99521.1"/>
    </source>
</evidence>
<dbReference type="SUPFAM" id="SSF54909">
    <property type="entry name" value="Dimeric alpha+beta barrel"/>
    <property type="match status" value="1"/>
</dbReference>
<dbReference type="STRING" id="1235591.CAK95_10825"/>
<dbReference type="Pfam" id="PF03992">
    <property type="entry name" value="ABM"/>
    <property type="match status" value="1"/>
</dbReference>
<dbReference type="Gene3D" id="3.30.70.100">
    <property type="match status" value="1"/>
</dbReference>
<accession>A0A1W6ZQ85</accession>
<keyword evidence="2" id="KW-1185">Reference proteome</keyword>
<dbReference type="EMBL" id="CP021112">
    <property type="protein sequence ID" value="ARP99521.1"/>
    <property type="molecule type" value="Genomic_DNA"/>
</dbReference>
<dbReference type="InterPro" id="IPR050404">
    <property type="entry name" value="Heme-degrading_MO"/>
</dbReference>
<keyword evidence="1" id="KW-0560">Oxidoreductase</keyword>
<dbReference type="PROSITE" id="PS51725">
    <property type="entry name" value="ABM"/>
    <property type="match status" value="1"/>
</dbReference>
<reference evidence="1 2" key="1">
    <citation type="submission" date="2017-05" db="EMBL/GenBank/DDBJ databases">
        <title>Full genome sequence of Pseudorhodoplanes sinuspersici.</title>
        <authorList>
            <person name="Dastgheib S.M.M."/>
            <person name="Shavandi M."/>
            <person name="Tirandaz H."/>
        </authorList>
    </citation>
    <scope>NUCLEOTIDE SEQUENCE [LARGE SCALE GENOMIC DNA]</scope>
    <source>
        <strain evidence="1 2">RIPI110</strain>
    </source>
</reference>
<dbReference type="GO" id="GO:0004497">
    <property type="term" value="F:monooxygenase activity"/>
    <property type="evidence" value="ECO:0007669"/>
    <property type="project" value="UniProtKB-KW"/>
</dbReference>
<gene>
    <name evidence="1" type="ORF">CAK95_10825</name>
</gene>
<dbReference type="AlphaFoldDB" id="A0A1W6ZQ85"/>
<proteinExistence type="predicted"/>
<dbReference type="PANTHER" id="PTHR34474">
    <property type="entry name" value="SIGNAL TRANSDUCTION PROTEIN TRAP"/>
    <property type="match status" value="1"/>
</dbReference>
<dbReference type="Proteomes" id="UP000194137">
    <property type="component" value="Chromosome"/>
</dbReference>
<dbReference type="InterPro" id="IPR007138">
    <property type="entry name" value="ABM_dom"/>
</dbReference>